<dbReference type="RefSeq" id="WP_167271793.1">
    <property type="nucleotide sequence ID" value="NZ_JAASQJ010000003.1"/>
</dbReference>
<name>A0ABX0UMC6_9BACT</name>
<feature type="transmembrane region" description="Helical" evidence="1">
    <location>
        <begin position="106"/>
        <end position="124"/>
    </location>
</feature>
<evidence type="ECO:0000313" key="3">
    <source>
        <dbReference type="Proteomes" id="UP001179181"/>
    </source>
</evidence>
<dbReference type="Proteomes" id="UP001179181">
    <property type="component" value="Unassembled WGS sequence"/>
</dbReference>
<sequence>MKGDNAMGCEHNKEKLTDCLNNRLSKGERLEVDNHLTECIACQEEFAMDKQLWDSLGKMRIPEPEEAMRTNFYQMLDQFKKAEKADESFSWQHIIEKIKDFVLPQWSIQLAFSLLLVGLGLVIGRKTGKDNVKATDYQQKIETLASEVEEMKSTMMLSLIENPSATERLRAVGYTTEIVNADERVINALFTTLNNDDNVNVRLVTLEALTQYTSDAAVREGLVKSLLVQDSPMVQVALADVMVKMQEKRSIKALRTLLKKEGLNDLVKNKIEQSIKDLS</sequence>
<proteinExistence type="predicted"/>
<dbReference type="InterPro" id="IPR016024">
    <property type="entry name" value="ARM-type_fold"/>
</dbReference>
<accession>A0ABX0UMC6</accession>
<keyword evidence="1" id="KW-1133">Transmembrane helix</keyword>
<evidence type="ECO:0008006" key="4">
    <source>
        <dbReference type="Google" id="ProtNLM"/>
    </source>
</evidence>
<keyword evidence="3" id="KW-1185">Reference proteome</keyword>
<dbReference type="Gene3D" id="1.25.10.10">
    <property type="entry name" value="Leucine-rich Repeat Variant"/>
    <property type="match status" value="1"/>
</dbReference>
<dbReference type="SUPFAM" id="SSF48371">
    <property type="entry name" value="ARM repeat"/>
    <property type="match status" value="1"/>
</dbReference>
<gene>
    <name evidence="2" type="ORF">FHS68_003239</name>
</gene>
<organism evidence="2 3">
    <name type="scientific">Dyadobacter arcticus</name>
    <dbReference type="NCBI Taxonomy" id="1078754"/>
    <lineage>
        <taxon>Bacteria</taxon>
        <taxon>Pseudomonadati</taxon>
        <taxon>Bacteroidota</taxon>
        <taxon>Cytophagia</taxon>
        <taxon>Cytophagales</taxon>
        <taxon>Spirosomataceae</taxon>
        <taxon>Dyadobacter</taxon>
    </lineage>
</organism>
<keyword evidence="1" id="KW-0472">Membrane</keyword>
<reference evidence="2 3" key="1">
    <citation type="submission" date="2020-03" db="EMBL/GenBank/DDBJ databases">
        <title>Genomic Encyclopedia of Type Strains, Phase IV (KMG-IV): sequencing the most valuable type-strain genomes for metagenomic binning, comparative biology and taxonomic classification.</title>
        <authorList>
            <person name="Goeker M."/>
        </authorList>
    </citation>
    <scope>NUCLEOTIDE SEQUENCE [LARGE SCALE GENOMIC DNA]</scope>
    <source>
        <strain evidence="2 3">DSM 102865</strain>
    </source>
</reference>
<dbReference type="EMBL" id="JAASQJ010000003">
    <property type="protein sequence ID" value="NIJ54057.1"/>
    <property type="molecule type" value="Genomic_DNA"/>
</dbReference>
<comment type="caution">
    <text evidence="2">The sequence shown here is derived from an EMBL/GenBank/DDBJ whole genome shotgun (WGS) entry which is preliminary data.</text>
</comment>
<dbReference type="InterPro" id="IPR011989">
    <property type="entry name" value="ARM-like"/>
</dbReference>
<evidence type="ECO:0000313" key="2">
    <source>
        <dbReference type="EMBL" id="NIJ54057.1"/>
    </source>
</evidence>
<protein>
    <recommendedName>
        <fullName evidence="4">HEAT repeat domain-containing protein</fullName>
    </recommendedName>
</protein>
<keyword evidence="1" id="KW-0812">Transmembrane</keyword>
<evidence type="ECO:0000256" key="1">
    <source>
        <dbReference type="SAM" id="Phobius"/>
    </source>
</evidence>